<proteinExistence type="predicted"/>
<dbReference type="EMBL" id="CM042034">
    <property type="protein sequence ID" value="KAI3759899.1"/>
    <property type="molecule type" value="Genomic_DNA"/>
</dbReference>
<accession>A0ACB9ELT3</accession>
<name>A0ACB9ELT3_9ASTR</name>
<keyword evidence="2" id="KW-1185">Reference proteome</keyword>
<gene>
    <name evidence="1" type="ORF">L1987_50284</name>
</gene>
<comment type="caution">
    <text evidence="1">The sequence shown here is derived from an EMBL/GenBank/DDBJ whole genome shotgun (WGS) entry which is preliminary data.</text>
</comment>
<reference evidence="2" key="1">
    <citation type="journal article" date="2022" name="Mol. Ecol. Resour.">
        <title>The genomes of chicory, endive, great burdock and yacon provide insights into Asteraceae palaeo-polyploidization history and plant inulin production.</title>
        <authorList>
            <person name="Fan W."/>
            <person name="Wang S."/>
            <person name="Wang H."/>
            <person name="Wang A."/>
            <person name="Jiang F."/>
            <person name="Liu H."/>
            <person name="Zhao H."/>
            <person name="Xu D."/>
            <person name="Zhang Y."/>
        </authorList>
    </citation>
    <scope>NUCLEOTIDE SEQUENCE [LARGE SCALE GENOMIC DNA]</scope>
    <source>
        <strain evidence="2">cv. Yunnan</strain>
    </source>
</reference>
<evidence type="ECO:0000313" key="2">
    <source>
        <dbReference type="Proteomes" id="UP001056120"/>
    </source>
</evidence>
<sequence>MDEDQEMERFGMENDYEDGTWIGGEFYFGKREEKRHQTKDDVLYGIFADTDSDSEGGYRKSKRRKDLSQIQNLTKPLNFVSKGIAMPSKEIDKNSKDKNEKDNVDDGSMPEEEEEVNGTSVDFLPVAFGKQFKERALQRREEMEKSKLNKKSSQVRSGSRETKDEGNVGIFEKHTKGIGSKLLEKMGYKGGGLRKNAQGIIAPIEAKLRPKNMGMGYNEYKETVN</sequence>
<organism evidence="1 2">
    <name type="scientific">Smallanthus sonchifolius</name>
    <dbReference type="NCBI Taxonomy" id="185202"/>
    <lineage>
        <taxon>Eukaryota</taxon>
        <taxon>Viridiplantae</taxon>
        <taxon>Streptophyta</taxon>
        <taxon>Embryophyta</taxon>
        <taxon>Tracheophyta</taxon>
        <taxon>Spermatophyta</taxon>
        <taxon>Magnoliopsida</taxon>
        <taxon>eudicotyledons</taxon>
        <taxon>Gunneridae</taxon>
        <taxon>Pentapetalae</taxon>
        <taxon>asterids</taxon>
        <taxon>campanulids</taxon>
        <taxon>Asterales</taxon>
        <taxon>Asteraceae</taxon>
        <taxon>Asteroideae</taxon>
        <taxon>Heliantheae alliance</taxon>
        <taxon>Millerieae</taxon>
        <taxon>Smallanthus</taxon>
    </lineage>
</organism>
<dbReference type="Proteomes" id="UP001056120">
    <property type="component" value="Linkage Group LG17"/>
</dbReference>
<evidence type="ECO:0000313" key="1">
    <source>
        <dbReference type="EMBL" id="KAI3759899.1"/>
    </source>
</evidence>
<reference evidence="1 2" key="2">
    <citation type="journal article" date="2022" name="Mol. Ecol. Resour.">
        <title>The genomes of chicory, endive, great burdock and yacon provide insights into Asteraceae paleo-polyploidization history and plant inulin production.</title>
        <authorList>
            <person name="Fan W."/>
            <person name="Wang S."/>
            <person name="Wang H."/>
            <person name="Wang A."/>
            <person name="Jiang F."/>
            <person name="Liu H."/>
            <person name="Zhao H."/>
            <person name="Xu D."/>
            <person name="Zhang Y."/>
        </authorList>
    </citation>
    <scope>NUCLEOTIDE SEQUENCE [LARGE SCALE GENOMIC DNA]</scope>
    <source>
        <strain evidence="2">cv. Yunnan</strain>
        <tissue evidence="1">Leaves</tissue>
    </source>
</reference>
<protein>
    <submittedName>
        <fullName evidence="1">Uncharacterized protein</fullName>
    </submittedName>
</protein>